<proteinExistence type="predicted"/>
<sequence>MRRLITATAIILLAAGCSGEQTPNTPAPTTRGTSTVTTSHTPAGPPPLRPVVEQFVKDSNDTIGENNTDLIRQYATTECANQVIGMFGETTNEASVTRVVDVVQNGTTGTATTAEEANPGSQGAIQWVYQDRWRFTCEGLFEVSVN</sequence>
<feature type="compositionally biased region" description="Low complexity" evidence="1">
    <location>
        <begin position="27"/>
        <end position="42"/>
    </location>
</feature>
<evidence type="ECO:0008006" key="4">
    <source>
        <dbReference type="Google" id="ProtNLM"/>
    </source>
</evidence>
<dbReference type="OrthoDB" id="38927at10239"/>
<accession>A0A159B6G5</accession>
<evidence type="ECO:0000313" key="3">
    <source>
        <dbReference type="Proteomes" id="UP000201404"/>
    </source>
</evidence>
<organism evidence="2 3">
    <name type="scientific">Gordonia phage GAL1</name>
    <dbReference type="NCBI Taxonomy" id="1647469"/>
    <lineage>
        <taxon>Viruses</taxon>
        <taxon>Duplodnaviria</taxon>
        <taxon>Heunggongvirae</taxon>
        <taxon>Uroviricota</taxon>
        <taxon>Caudoviricetes</taxon>
        <taxon>Galunavirus</taxon>
        <taxon>Galunavirus GAL1</taxon>
    </lineage>
</organism>
<reference evidence="2 3" key="1">
    <citation type="submission" date="2015-04" db="EMBL/GenBank/DDBJ databases">
        <title>Locating and activating molecular 'time bombs': can Mycolata prophages be selectively induced en masse to biologically control activated sludge foaming?</title>
        <authorList>
            <person name="Dyson Z.A."/>
            <person name="Brown T.L."/>
            <person name="Farrar B."/>
            <person name="Doyle S."/>
            <person name="Tucci J."/>
            <person name="Seviour R.J."/>
            <person name="Petrovski S."/>
        </authorList>
    </citation>
    <scope>NUCLEOTIDE SEQUENCE [LARGE SCALE GENOMIC DNA]</scope>
</reference>
<evidence type="ECO:0000313" key="2">
    <source>
        <dbReference type="EMBL" id="AKJ72094.1"/>
    </source>
</evidence>
<name>A0A159B6G5_9CAUD</name>
<evidence type="ECO:0000256" key="1">
    <source>
        <dbReference type="SAM" id="MobiDB-lite"/>
    </source>
</evidence>
<dbReference type="GeneID" id="30309394"/>
<dbReference type="EMBL" id="KR053194">
    <property type="protein sequence ID" value="AKJ72094.1"/>
    <property type="molecule type" value="Genomic_DNA"/>
</dbReference>
<dbReference type="Proteomes" id="UP000201404">
    <property type="component" value="Genome"/>
</dbReference>
<dbReference type="PROSITE" id="PS51257">
    <property type="entry name" value="PROKAR_LIPOPROTEIN"/>
    <property type="match status" value="1"/>
</dbReference>
<protein>
    <recommendedName>
        <fullName evidence="4">Lipoprotein</fullName>
    </recommendedName>
</protein>
<dbReference type="RefSeq" id="YP_009324471.1">
    <property type="nucleotide sequence ID" value="NC_031936.1"/>
</dbReference>
<gene>
    <name evidence="2" type="ORF">GAL1_79</name>
</gene>
<dbReference type="KEGG" id="vg:30309394"/>
<feature type="region of interest" description="Disordered" evidence="1">
    <location>
        <begin position="18"/>
        <end position="48"/>
    </location>
</feature>
<keyword evidence="3" id="KW-1185">Reference proteome</keyword>